<evidence type="ECO:0000313" key="1">
    <source>
        <dbReference type="EMBL" id="JAD42323.1"/>
    </source>
</evidence>
<accession>A0A0A8ZX64</accession>
<dbReference type="AlphaFoldDB" id="A0A0A8ZX64"/>
<sequence>MFEIFHLTFKFLLPIKVSVRRSKCIISRGSRYSN</sequence>
<reference evidence="1" key="2">
    <citation type="journal article" date="2015" name="Data Brief">
        <title>Shoot transcriptome of the giant reed, Arundo donax.</title>
        <authorList>
            <person name="Barrero R.A."/>
            <person name="Guerrero F.D."/>
            <person name="Moolhuijzen P."/>
            <person name="Goolsby J.A."/>
            <person name="Tidwell J."/>
            <person name="Bellgard S.E."/>
            <person name="Bellgard M.I."/>
        </authorList>
    </citation>
    <scope>NUCLEOTIDE SEQUENCE</scope>
    <source>
        <tissue evidence="1">Shoot tissue taken approximately 20 cm above the soil surface</tissue>
    </source>
</reference>
<dbReference type="EMBL" id="GBRH01255572">
    <property type="protein sequence ID" value="JAD42323.1"/>
    <property type="molecule type" value="Transcribed_RNA"/>
</dbReference>
<proteinExistence type="predicted"/>
<organism evidence="1">
    <name type="scientific">Arundo donax</name>
    <name type="common">Giant reed</name>
    <name type="synonym">Donax arundinaceus</name>
    <dbReference type="NCBI Taxonomy" id="35708"/>
    <lineage>
        <taxon>Eukaryota</taxon>
        <taxon>Viridiplantae</taxon>
        <taxon>Streptophyta</taxon>
        <taxon>Embryophyta</taxon>
        <taxon>Tracheophyta</taxon>
        <taxon>Spermatophyta</taxon>
        <taxon>Magnoliopsida</taxon>
        <taxon>Liliopsida</taxon>
        <taxon>Poales</taxon>
        <taxon>Poaceae</taxon>
        <taxon>PACMAD clade</taxon>
        <taxon>Arundinoideae</taxon>
        <taxon>Arundineae</taxon>
        <taxon>Arundo</taxon>
    </lineage>
</organism>
<reference evidence="1" key="1">
    <citation type="submission" date="2014-09" db="EMBL/GenBank/DDBJ databases">
        <authorList>
            <person name="Magalhaes I.L.F."/>
            <person name="Oliveira U."/>
            <person name="Santos F.R."/>
            <person name="Vidigal T.H.D.A."/>
            <person name="Brescovit A.D."/>
            <person name="Santos A.J."/>
        </authorList>
    </citation>
    <scope>NUCLEOTIDE SEQUENCE</scope>
    <source>
        <tissue evidence="1">Shoot tissue taken approximately 20 cm above the soil surface</tissue>
    </source>
</reference>
<protein>
    <submittedName>
        <fullName evidence="1">Uncharacterized protein</fullName>
    </submittedName>
</protein>
<name>A0A0A8ZX64_ARUDO</name>